<evidence type="ECO:0000313" key="2">
    <source>
        <dbReference type="EMBL" id="GFH06805.1"/>
    </source>
</evidence>
<feature type="region of interest" description="Disordered" evidence="1">
    <location>
        <begin position="59"/>
        <end position="96"/>
    </location>
</feature>
<dbReference type="Proteomes" id="UP000485058">
    <property type="component" value="Unassembled WGS sequence"/>
</dbReference>
<feature type="compositionally biased region" description="Polar residues" evidence="1">
    <location>
        <begin position="78"/>
        <end position="96"/>
    </location>
</feature>
<evidence type="ECO:0000256" key="1">
    <source>
        <dbReference type="SAM" id="MobiDB-lite"/>
    </source>
</evidence>
<proteinExistence type="predicted"/>
<name>A0A699YBW2_HAELA</name>
<evidence type="ECO:0000313" key="3">
    <source>
        <dbReference type="Proteomes" id="UP000485058"/>
    </source>
</evidence>
<feature type="compositionally biased region" description="Low complexity" evidence="1">
    <location>
        <begin position="16"/>
        <end position="40"/>
    </location>
</feature>
<gene>
    <name evidence="2" type="ORF">HaLaN_01503</name>
</gene>
<organism evidence="2 3">
    <name type="scientific">Haematococcus lacustris</name>
    <name type="common">Green alga</name>
    <name type="synonym">Haematococcus pluvialis</name>
    <dbReference type="NCBI Taxonomy" id="44745"/>
    <lineage>
        <taxon>Eukaryota</taxon>
        <taxon>Viridiplantae</taxon>
        <taxon>Chlorophyta</taxon>
        <taxon>core chlorophytes</taxon>
        <taxon>Chlorophyceae</taxon>
        <taxon>CS clade</taxon>
        <taxon>Chlamydomonadales</taxon>
        <taxon>Haematococcaceae</taxon>
        <taxon>Haematococcus</taxon>
    </lineage>
</organism>
<sequence length="128" mass="12666">MGHLAACTTAQCALTASDEPGTGCGTEAGPETGPGPHAAAFNEADSHRSFLEALNEWRSGLKAAQPSPAAPAADAQPLGTSNTTSRPGSSSQGRSCTLVSHGISVSDFPGAQACTQASAPLSLTRAST</sequence>
<dbReference type="AlphaFoldDB" id="A0A699YBW2"/>
<feature type="compositionally biased region" description="Low complexity" evidence="1">
    <location>
        <begin position="63"/>
        <end position="77"/>
    </location>
</feature>
<feature type="region of interest" description="Disordered" evidence="1">
    <location>
        <begin position="16"/>
        <end position="41"/>
    </location>
</feature>
<comment type="caution">
    <text evidence="2">The sequence shown here is derived from an EMBL/GenBank/DDBJ whole genome shotgun (WGS) entry which is preliminary data.</text>
</comment>
<protein>
    <submittedName>
        <fullName evidence="2">Uncharacterized protein</fullName>
    </submittedName>
</protein>
<reference evidence="2 3" key="1">
    <citation type="submission" date="2020-02" db="EMBL/GenBank/DDBJ databases">
        <title>Draft genome sequence of Haematococcus lacustris strain NIES-144.</title>
        <authorList>
            <person name="Morimoto D."/>
            <person name="Nakagawa S."/>
            <person name="Yoshida T."/>
            <person name="Sawayama S."/>
        </authorList>
    </citation>
    <scope>NUCLEOTIDE SEQUENCE [LARGE SCALE GENOMIC DNA]</scope>
    <source>
        <strain evidence="2 3">NIES-144</strain>
    </source>
</reference>
<accession>A0A699YBW2</accession>
<keyword evidence="3" id="KW-1185">Reference proteome</keyword>
<dbReference type="EMBL" id="BLLF01000057">
    <property type="protein sequence ID" value="GFH06805.1"/>
    <property type="molecule type" value="Genomic_DNA"/>
</dbReference>